<dbReference type="GO" id="GO:0045892">
    <property type="term" value="P:negative regulation of DNA-templated transcription"/>
    <property type="evidence" value="ECO:0007669"/>
    <property type="project" value="TreeGrafter"/>
</dbReference>
<name>G5I9P4_9FIRM</name>
<dbReference type="Proteomes" id="UP000005384">
    <property type="component" value="Unassembled WGS sequence"/>
</dbReference>
<dbReference type="HOGENOM" id="CLU_063236_4_2_9"/>
<dbReference type="InterPro" id="IPR036390">
    <property type="entry name" value="WH_DNA-bd_sf"/>
</dbReference>
<keyword evidence="2" id="KW-0238">DNA-binding</keyword>
<evidence type="ECO:0000256" key="2">
    <source>
        <dbReference type="ARBA" id="ARBA00023125"/>
    </source>
</evidence>
<accession>G5I9P4</accession>
<sequence length="259" mass="29853">MARYPAYKVVYNKLKEDIDNDVYPVGTFLPPEGELEKIFHVSRTTVRHAIDLLVREGIIRVKQGHGTEVVNIKSPGFSKIYQKFHNVVSLTGEFSNQGYTYSKGTWIDRVIAPPKAAKSLGVNEKTEVFRIQRVLCNGDRPFCIMTNYLRTDFFPDLDAYTDKFFDLYLFLQKHYNVSFTTGIERLTAIKADFIDAQLLEIAPGTPLFYTEREAMCQLGPLEYLECKILSEVYSFVVAMEGTPQWYYDPDYQNAIQQCQ</sequence>
<protein>
    <recommendedName>
        <fullName evidence="4">HTH gntR-type domain-containing protein</fullName>
    </recommendedName>
</protein>
<dbReference type="SMART" id="SM00866">
    <property type="entry name" value="UTRA"/>
    <property type="match status" value="1"/>
</dbReference>
<dbReference type="PANTHER" id="PTHR44846:SF1">
    <property type="entry name" value="MANNOSYL-D-GLYCERATE TRANSPORT_METABOLISM SYSTEM REPRESSOR MNGR-RELATED"/>
    <property type="match status" value="1"/>
</dbReference>
<dbReference type="GO" id="GO:0003677">
    <property type="term" value="F:DNA binding"/>
    <property type="evidence" value="ECO:0007669"/>
    <property type="project" value="UniProtKB-KW"/>
</dbReference>
<dbReference type="Gene3D" id="1.10.10.10">
    <property type="entry name" value="Winged helix-like DNA-binding domain superfamily/Winged helix DNA-binding domain"/>
    <property type="match status" value="1"/>
</dbReference>
<dbReference type="PRINTS" id="PR00035">
    <property type="entry name" value="HTHGNTR"/>
</dbReference>
<dbReference type="PROSITE" id="PS50949">
    <property type="entry name" value="HTH_GNTR"/>
    <property type="match status" value="1"/>
</dbReference>
<evidence type="ECO:0000256" key="1">
    <source>
        <dbReference type="ARBA" id="ARBA00023015"/>
    </source>
</evidence>
<dbReference type="SUPFAM" id="SSF64288">
    <property type="entry name" value="Chorismate lyase-like"/>
    <property type="match status" value="1"/>
</dbReference>
<gene>
    <name evidence="5" type="ORF">HMPREF9473_00234</name>
</gene>
<feature type="domain" description="HTH gntR-type" evidence="4">
    <location>
        <begin position="4"/>
        <end position="72"/>
    </location>
</feature>
<dbReference type="CDD" id="cd07377">
    <property type="entry name" value="WHTH_GntR"/>
    <property type="match status" value="1"/>
</dbReference>
<keyword evidence="3" id="KW-0804">Transcription</keyword>
<evidence type="ECO:0000259" key="4">
    <source>
        <dbReference type="PROSITE" id="PS50949"/>
    </source>
</evidence>
<dbReference type="Pfam" id="PF07702">
    <property type="entry name" value="UTRA"/>
    <property type="match status" value="1"/>
</dbReference>
<dbReference type="SMART" id="SM00345">
    <property type="entry name" value="HTH_GNTR"/>
    <property type="match status" value="1"/>
</dbReference>
<comment type="caution">
    <text evidence="5">The sequence shown here is derived from an EMBL/GenBank/DDBJ whole genome shotgun (WGS) entry which is preliminary data.</text>
</comment>
<dbReference type="InterPro" id="IPR036388">
    <property type="entry name" value="WH-like_DNA-bd_sf"/>
</dbReference>
<dbReference type="Pfam" id="PF00392">
    <property type="entry name" value="GntR"/>
    <property type="match status" value="1"/>
</dbReference>
<dbReference type="GO" id="GO:0003700">
    <property type="term" value="F:DNA-binding transcription factor activity"/>
    <property type="evidence" value="ECO:0007669"/>
    <property type="project" value="InterPro"/>
</dbReference>
<keyword evidence="1" id="KW-0805">Transcription regulation</keyword>
<proteinExistence type="predicted"/>
<dbReference type="InterPro" id="IPR011663">
    <property type="entry name" value="UTRA"/>
</dbReference>
<dbReference type="EMBL" id="ADLN01000001">
    <property type="protein sequence ID" value="EHI61783.1"/>
    <property type="molecule type" value="Genomic_DNA"/>
</dbReference>
<organism evidence="5 6">
    <name type="scientific">Hungatella hathewayi WAL-18680</name>
    <dbReference type="NCBI Taxonomy" id="742737"/>
    <lineage>
        <taxon>Bacteria</taxon>
        <taxon>Bacillati</taxon>
        <taxon>Bacillota</taxon>
        <taxon>Clostridia</taxon>
        <taxon>Lachnospirales</taxon>
        <taxon>Lachnospiraceae</taxon>
        <taxon>Hungatella</taxon>
    </lineage>
</organism>
<dbReference type="PATRIC" id="fig|742737.3.peg.228"/>
<reference evidence="5 6" key="1">
    <citation type="submission" date="2011-08" db="EMBL/GenBank/DDBJ databases">
        <title>The Genome Sequence of Clostridium hathewayi WAL-18680.</title>
        <authorList>
            <consortium name="The Broad Institute Genome Sequencing Platform"/>
            <person name="Earl A."/>
            <person name="Ward D."/>
            <person name="Feldgarden M."/>
            <person name="Gevers D."/>
            <person name="Finegold S.M."/>
            <person name="Summanen P.H."/>
            <person name="Molitoris D.R."/>
            <person name="Song M."/>
            <person name="Daigneault M."/>
            <person name="Allen-Vercoe E."/>
            <person name="Young S.K."/>
            <person name="Zeng Q."/>
            <person name="Gargeya S."/>
            <person name="Fitzgerald M."/>
            <person name="Haas B."/>
            <person name="Abouelleil A."/>
            <person name="Alvarado L."/>
            <person name="Arachchi H.M."/>
            <person name="Berlin A."/>
            <person name="Brown A."/>
            <person name="Chapman S.B."/>
            <person name="Chen Z."/>
            <person name="Dunbar C."/>
            <person name="Freedman E."/>
            <person name="Gearin G."/>
            <person name="Gellesch M."/>
            <person name="Goldberg J."/>
            <person name="Griggs A."/>
            <person name="Gujja S."/>
            <person name="Heiman D."/>
            <person name="Howarth C."/>
            <person name="Larson L."/>
            <person name="Lui A."/>
            <person name="MacDonald P.J.P."/>
            <person name="Montmayeur A."/>
            <person name="Murphy C."/>
            <person name="Neiman D."/>
            <person name="Pearson M."/>
            <person name="Priest M."/>
            <person name="Roberts A."/>
            <person name="Saif S."/>
            <person name="Shea T."/>
            <person name="Shenoy N."/>
            <person name="Sisk P."/>
            <person name="Stolte C."/>
            <person name="Sykes S."/>
            <person name="Wortman J."/>
            <person name="Nusbaum C."/>
            <person name="Birren B."/>
        </authorList>
    </citation>
    <scope>NUCLEOTIDE SEQUENCE [LARGE SCALE GENOMIC DNA]</scope>
    <source>
        <strain evidence="5 6">WAL-18680</strain>
    </source>
</reference>
<keyword evidence="6" id="KW-1185">Reference proteome</keyword>
<dbReference type="SUPFAM" id="SSF46785">
    <property type="entry name" value="Winged helix' DNA-binding domain"/>
    <property type="match status" value="1"/>
</dbReference>
<dbReference type="InterPro" id="IPR000524">
    <property type="entry name" value="Tscrpt_reg_HTH_GntR"/>
</dbReference>
<evidence type="ECO:0000313" key="6">
    <source>
        <dbReference type="Proteomes" id="UP000005384"/>
    </source>
</evidence>
<dbReference type="AlphaFoldDB" id="G5I9P4"/>
<dbReference type="Gene3D" id="3.40.1410.10">
    <property type="entry name" value="Chorismate lyase-like"/>
    <property type="match status" value="1"/>
</dbReference>
<evidence type="ECO:0000256" key="3">
    <source>
        <dbReference type="ARBA" id="ARBA00023163"/>
    </source>
</evidence>
<dbReference type="InterPro" id="IPR028978">
    <property type="entry name" value="Chorismate_lyase_/UTRA_dom_sf"/>
</dbReference>
<dbReference type="InterPro" id="IPR050679">
    <property type="entry name" value="Bact_HTH_transcr_reg"/>
</dbReference>
<dbReference type="PANTHER" id="PTHR44846">
    <property type="entry name" value="MANNOSYL-D-GLYCERATE TRANSPORT/METABOLISM SYSTEM REPRESSOR MNGR-RELATED"/>
    <property type="match status" value="1"/>
</dbReference>
<evidence type="ECO:0000313" key="5">
    <source>
        <dbReference type="EMBL" id="EHI61783.1"/>
    </source>
</evidence>
<dbReference type="RefSeq" id="WP_006778216.1">
    <property type="nucleotide sequence ID" value="NZ_CP040506.1"/>
</dbReference>